<dbReference type="EMBL" id="GL876967">
    <property type="protein sequence ID" value="KLU83614.1"/>
    <property type="molecule type" value="Genomic_DNA"/>
</dbReference>
<dbReference type="EMBL" id="ADBL01000653">
    <property type="status" value="NOT_ANNOTATED_CDS"/>
    <property type="molecule type" value="Genomic_DNA"/>
</dbReference>
<feature type="compositionally biased region" description="Polar residues" evidence="7">
    <location>
        <begin position="1229"/>
        <end position="1252"/>
    </location>
</feature>
<dbReference type="InterPro" id="IPR032800">
    <property type="entry name" value="TRP_N"/>
</dbReference>
<reference evidence="10" key="1">
    <citation type="submission" date="2010-05" db="EMBL/GenBank/DDBJ databases">
        <title>The Genome Sequence of Magnaporthe poae strain ATCC 64411.</title>
        <authorList>
            <consortium name="The Broad Institute Genome Sequencing Platform"/>
            <consortium name="Broad Institute Genome Sequencing Center for Infectious Disease"/>
            <person name="Ma L.-J."/>
            <person name="Dead R."/>
            <person name="Young S."/>
            <person name="Zeng Q."/>
            <person name="Koehrsen M."/>
            <person name="Alvarado L."/>
            <person name="Berlin A."/>
            <person name="Chapman S.B."/>
            <person name="Chen Z."/>
            <person name="Freedman E."/>
            <person name="Gellesch M."/>
            <person name="Goldberg J."/>
            <person name="Griggs A."/>
            <person name="Gujja S."/>
            <person name="Heilman E.R."/>
            <person name="Heiman D."/>
            <person name="Hepburn T."/>
            <person name="Howarth C."/>
            <person name="Jen D."/>
            <person name="Larson L."/>
            <person name="Mehta T."/>
            <person name="Neiman D."/>
            <person name="Pearson M."/>
            <person name="Roberts A."/>
            <person name="Saif S."/>
            <person name="Shea T."/>
            <person name="Shenoy N."/>
            <person name="Sisk P."/>
            <person name="Stolte C."/>
            <person name="Sykes S."/>
            <person name="Walk T."/>
            <person name="White J."/>
            <person name="Yandava C."/>
            <person name="Haas B."/>
            <person name="Nusbaum C."/>
            <person name="Birren B."/>
        </authorList>
    </citation>
    <scope>NUCLEOTIDE SEQUENCE</scope>
    <source>
        <strain evidence="10">ATCC 64411</strain>
    </source>
</reference>
<feature type="transmembrane region" description="Helical" evidence="8">
    <location>
        <begin position="534"/>
        <end position="559"/>
    </location>
</feature>
<dbReference type="OMA" id="DIWAGMM"/>
<feature type="transmembrane region" description="Helical" evidence="8">
    <location>
        <begin position="353"/>
        <end position="375"/>
    </location>
</feature>
<reference evidence="11" key="4">
    <citation type="journal article" date="2015" name="G3 (Bethesda)">
        <title>Genome sequences of three phytopathogenic species of the Magnaporthaceae family of fungi.</title>
        <authorList>
            <person name="Okagaki L.H."/>
            <person name="Nunes C.C."/>
            <person name="Sailsbery J."/>
            <person name="Clay B."/>
            <person name="Brown D."/>
            <person name="John T."/>
            <person name="Oh Y."/>
            <person name="Young N."/>
            <person name="Fitzgerald M."/>
            <person name="Haas B.J."/>
            <person name="Zeng Q."/>
            <person name="Young S."/>
            <person name="Adiconis X."/>
            <person name="Fan L."/>
            <person name="Levin J.Z."/>
            <person name="Mitchell T.K."/>
            <person name="Okubara P.A."/>
            <person name="Farman M.L."/>
            <person name="Kohn L.M."/>
            <person name="Birren B."/>
            <person name="Ma L.-J."/>
            <person name="Dean R.A."/>
        </authorList>
    </citation>
    <scope>NUCLEOTIDE SEQUENCE</scope>
    <source>
        <strain evidence="11">ATCC 64411 / 73-15</strain>
    </source>
</reference>
<feature type="transmembrane region" description="Helical" evidence="8">
    <location>
        <begin position="645"/>
        <end position="665"/>
    </location>
</feature>
<feature type="region of interest" description="Disordered" evidence="7">
    <location>
        <begin position="1056"/>
        <end position="1294"/>
    </location>
</feature>
<keyword evidence="4" id="KW-0732">Signal</keyword>
<feature type="transmembrane region" description="Helical" evidence="8">
    <location>
        <begin position="708"/>
        <end position="730"/>
    </location>
</feature>
<feature type="transmembrane region" description="Helical" evidence="8">
    <location>
        <begin position="565"/>
        <end position="590"/>
    </location>
</feature>
<dbReference type="GO" id="GO:0055085">
    <property type="term" value="P:transmembrane transport"/>
    <property type="evidence" value="ECO:0007669"/>
    <property type="project" value="TreeGrafter"/>
</dbReference>
<feature type="compositionally biased region" description="Polar residues" evidence="7">
    <location>
        <begin position="916"/>
        <end position="926"/>
    </location>
</feature>
<evidence type="ECO:0000256" key="1">
    <source>
        <dbReference type="ARBA" id="ARBA00004141"/>
    </source>
</evidence>
<comment type="subcellular location">
    <subcellularLocation>
        <location evidence="1">Membrane</location>
        <topology evidence="1">Multi-pass membrane protein</topology>
    </subcellularLocation>
</comment>
<feature type="region of interest" description="Disordered" evidence="7">
    <location>
        <begin position="977"/>
        <end position="999"/>
    </location>
</feature>
<sequence length="1294" mass="140114">MDAILPKGVLPVLPSTMHVVDRQPCSQAPLPSLPDHRHAAASPHPTFSHRGEGTMTREALRVACGNRRREGECGFRRAAPRWDGSRCRSFIETLDNNHDDNGCGCDCDTATSPSRQASPSLLPLEVQPLPTRLVIPGLRRFSSASLNMIVLLFLAVVLRPCAAVLVPFENCLPKYYMESKPTPLQWVPEFVDATLNVTNDVQSLKVTMWGNVTGSRRDQPLPPASNTTYWKDRDQTDGKIQAIPDSQKNIITTLHSKINVLTYEPWSGDFDFCGNLSKPFTCPLGPVFDFNPASRRDSLPSVFLANNFTTSYAFTSWSATFLIKYTDNDLLNIGCVSATITPDLGSYVPLLKFLPIGILIFVGFATIFAATFSPWGTTDVFRWSSNYGRDHDLLRLVTPGFGDCLQYIQFVTLTGGLSLHYPGFYQPVVSQLSWSALMFNQSFVTKEPGYQSVQDGIYVTDGAANGSYGLTGLAQLTGMGNVADVWAGMMIWLLAIVAAVIAGVQIGFAVRWVYRKVKNIAEEDLRAKGFPFTVGNVVRIVFNYFLLPIVALSTFQLVVAGGSPAYTVALAVVTLILIMGFAAWLLYLIITIKPRAFLFDDLPTLLLYGPLYNTYSDEAATFTLIPLFLTFIRGIAVGAVQPVGIVQIVMLAICEVVQIITIHSIRPFHSPTSMNAYHTIFATFRLVSVILMIAFVPSLGVTEGPRGWIGYAILMIHACVMGFGFFLNALQTTLEVAARLSGAGGDSARGLTRGGLSKIFGMRQLQRREGPSRSSQLSTAGMLDQEEAQKTGYIMPGGRLRSESAGSGALLSRGQRSSSALDSHSVDAAFAQGRQFDGGSSFTFTPTTPGEASTFSFLPSPAGQARHPLAPAAGLEAAADPYYRPPRKRGTTLTQGQGNMTPPRERNRGSWAGSGDMSQRRFSQGSPGDAADVGAQISRGPTPAPGNYSQPTISFAPKTDYSTREVDFYYGVRGQRLNSDAPSRKLGTGPADPTSPMSSAAGWFRNIIGGKTKEKGKGFEVVRSSRMPPAMKARGGDITDDAAPQGIPVAMSMLRNGPIESDDEDEGKRKKSRASRSQAGEPGEARLLDEDGNPKVDNTDDLELPKIPDNPPMLPSIEPAGNIQLPSRVQSKASRVGKTPPPPPLDFSLLDEKGNTMVPPAIPRKSSRRDSTGGHSRESSQNAINRFSVGQTAGTAPSEHEGHRLAPTVSATPSRLPFERHNSQKRHSSGSSLGPTTSELSNGDLQGDSSRPSQEERTTMYGYVSQGSVNRIDPQHPHQLNLVGSSAEVIDERR</sequence>
<evidence type="ECO:0000313" key="12">
    <source>
        <dbReference type="Proteomes" id="UP000011715"/>
    </source>
</evidence>
<evidence type="ECO:0000256" key="6">
    <source>
        <dbReference type="ARBA" id="ARBA00023136"/>
    </source>
</evidence>
<feature type="region of interest" description="Disordered" evidence="7">
    <location>
        <begin position="880"/>
        <end position="955"/>
    </location>
</feature>
<feature type="compositionally biased region" description="Basic and acidic residues" evidence="7">
    <location>
        <begin position="1083"/>
        <end position="1106"/>
    </location>
</feature>
<feature type="transmembrane region" description="Helical" evidence="8">
    <location>
        <begin position="677"/>
        <end position="696"/>
    </location>
</feature>
<feature type="compositionally biased region" description="Polar residues" evidence="7">
    <location>
        <begin position="838"/>
        <end position="854"/>
    </location>
</feature>
<dbReference type="Pfam" id="PF14558">
    <property type="entry name" value="TRP_N"/>
    <property type="match status" value="1"/>
</dbReference>
<evidence type="ECO:0000313" key="10">
    <source>
        <dbReference type="EMBL" id="KLU83614.1"/>
    </source>
</evidence>
<dbReference type="STRING" id="644358.A0A0C4DRZ9"/>
<accession>A0A0C4DRZ9</accession>
<feature type="transmembrane region" description="Helical" evidence="8">
    <location>
        <begin position="489"/>
        <end position="514"/>
    </location>
</feature>
<name>A0A0C4DRZ9_MAGP6</name>
<keyword evidence="5 8" id="KW-1133">Transmembrane helix</keyword>
<evidence type="ECO:0000259" key="9">
    <source>
        <dbReference type="SMART" id="SM01320"/>
    </source>
</evidence>
<protein>
    <submittedName>
        <fullName evidence="10">Integral membrane protein</fullName>
    </submittedName>
</protein>
<feature type="domain" description="ML-like" evidence="9">
    <location>
        <begin position="161"/>
        <end position="347"/>
    </location>
</feature>
<feature type="region of interest" description="Disordered" evidence="7">
    <location>
        <begin position="835"/>
        <end position="854"/>
    </location>
</feature>
<dbReference type="InterPro" id="IPR040241">
    <property type="entry name" value="TRP_Flc/Pkd2-like"/>
</dbReference>
<dbReference type="VEuPathDB" id="FungiDB:MAPG_02667"/>
<reference evidence="10" key="3">
    <citation type="submission" date="2011-03" db="EMBL/GenBank/DDBJ databases">
        <title>Annotation of Magnaporthe poae ATCC 64411.</title>
        <authorList>
            <person name="Ma L.-J."/>
            <person name="Dead R."/>
            <person name="Young S.K."/>
            <person name="Zeng Q."/>
            <person name="Gargeya S."/>
            <person name="Fitzgerald M."/>
            <person name="Haas B."/>
            <person name="Abouelleil A."/>
            <person name="Alvarado L."/>
            <person name="Arachchi H.M."/>
            <person name="Berlin A."/>
            <person name="Brown A."/>
            <person name="Chapman S.B."/>
            <person name="Chen Z."/>
            <person name="Dunbar C."/>
            <person name="Freedman E."/>
            <person name="Gearin G."/>
            <person name="Gellesch M."/>
            <person name="Goldberg J."/>
            <person name="Griggs A."/>
            <person name="Gujja S."/>
            <person name="Heiman D."/>
            <person name="Howarth C."/>
            <person name="Larson L."/>
            <person name="Lui A."/>
            <person name="MacDonald P.J.P."/>
            <person name="Mehta T."/>
            <person name="Montmayeur A."/>
            <person name="Murphy C."/>
            <person name="Neiman D."/>
            <person name="Pearson M."/>
            <person name="Priest M."/>
            <person name="Roberts A."/>
            <person name="Saif S."/>
            <person name="Shea T."/>
            <person name="Shenoy N."/>
            <person name="Sisk P."/>
            <person name="Stolte C."/>
            <person name="Sykes S."/>
            <person name="Yandava C."/>
            <person name="Wortman J."/>
            <person name="Nusbaum C."/>
            <person name="Birren B."/>
        </authorList>
    </citation>
    <scope>NUCLEOTIDE SEQUENCE</scope>
    <source>
        <strain evidence="10">ATCC 64411</strain>
    </source>
</reference>
<feature type="compositionally biased region" description="Polar residues" evidence="7">
    <location>
        <begin position="891"/>
        <end position="900"/>
    </location>
</feature>
<dbReference type="PANTHER" id="PTHR31145">
    <property type="entry name" value="INTEGRAL MEMBRANE PROTEIN (AFU_ORTHOLOGUE AFUA_7G01610)"/>
    <property type="match status" value="1"/>
</dbReference>
<proteinExistence type="inferred from homology"/>
<keyword evidence="6 8" id="KW-0472">Membrane</keyword>
<evidence type="ECO:0000256" key="3">
    <source>
        <dbReference type="ARBA" id="ARBA00022692"/>
    </source>
</evidence>
<dbReference type="SMART" id="SM01320">
    <property type="entry name" value="TRP_N"/>
    <property type="match status" value="1"/>
</dbReference>
<dbReference type="GO" id="GO:0016020">
    <property type="term" value="C:membrane"/>
    <property type="evidence" value="ECO:0007669"/>
    <property type="project" value="UniProtKB-SubCell"/>
</dbReference>
<dbReference type="InterPro" id="IPR010308">
    <property type="entry name" value="TRP_C"/>
</dbReference>
<evidence type="ECO:0000256" key="8">
    <source>
        <dbReference type="SAM" id="Phobius"/>
    </source>
</evidence>
<feature type="compositionally biased region" description="Basic and acidic residues" evidence="7">
    <location>
        <begin position="1168"/>
        <end position="1178"/>
    </location>
</feature>
<dbReference type="EnsemblFungi" id="MAPG_02667T0">
    <property type="protein sequence ID" value="MAPG_02667T0"/>
    <property type="gene ID" value="MAPG_02667"/>
</dbReference>
<evidence type="ECO:0000256" key="4">
    <source>
        <dbReference type="ARBA" id="ARBA00022729"/>
    </source>
</evidence>
<comment type="similarity">
    <text evidence="2">Belongs to the transient receptor potential (TRP) ion channel family.</text>
</comment>
<evidence type="ECO:0000256" key="2">
    <source>
        <dbReference type="ARBA" id="ARBA00010642"/>
    </source>
</evidence>
<evidence type="ECO:0000313" key="11">
    <source>
        <dbReference type="EnsemblFungi" id="MAPG_02667T0"/>
    </source>
</evidence>
<feature type="compositionally biased region" description="Polar residues" evidence="7">
    <location>
        <begin position="1179"/>
        <end position="1195"/>
    </location>
</feature>
<organism evidence="11 12">
    <name type="scientific">Magnaporthiopsis poae (strain ATCC 64411 / 73-15)</name>
    <name type="common">Kentucky bluegrass fungus</name>
    <name type="synonym">Magnaporthe poae</name>
    <dbReference type="NCBI Taxonomy" id="644358"/>
    <lineage>
        <taxon>Eukaryota</taxon>
        <taxon>Fungi</taxon>
        <taxon>Dikarya</taxon>
        <taxon>Ascomycota</taxon>
        <taxon>Pezizomycotina</taxon>
        <taxon>Sordariomycetes</taxon>
        <taxon>Sordariomycetidae</taxon>
        <taxon>Magnaporthales</taxon>
        <taxon>Magnaporthaceae</taxon>
        <taxon>Magnaporthiopsis</taxon>
    </lineage>
</organism>
<evidence type="ECO:0000256" key="7">
    <source>
        <dbReference type="SAM" id="MobiDB-lite"/>
    </source>
</evidence>
<keyword evidence="12" id="KW-1185">Reference proteome</keyword>
<dbReference type="OrthoDB" id="5312224at2759"/>
<dbReference type="Proteomes" id="UP000011715">
    <property type="component" value="Unassembled WGS sequence"/>
</dbReference>
<reference evidence="11" key="5">
    <citation type="submission" date="2015-06" db="UniProtKB">
        <authorList>
            <consortium name="EnsemblFungi"/>
        </authorList>
    </citation>
    <scope>IDENTIFICATION</scope>
    <source>
        <strain evidence="11">ATCC 64411</strain>
    </source>
</reference>
<dbReference type="eggNOG" id="ENOG502R2RV">
    <property type="taxonomic scope" value="Eukaryota"/>
</dbReference>
<feature type="compositionally biased region" description="Polar residues" evidence="7">
    <location>
        <begin position="1124"/>
        <end position="1133"/>
    </location>
</feature>
<evidence type="ECO:0000256" key="5">
    <source>
        <dbReference type="ARBA" id="ARBA00022989"/>
    </source>
</evidence>
<keyword evidence="3 8" id="KW-0812">Transmembrane</keyword>
<reference evidence="12" key="2">
    <citation type="submission" date="2010-05" db="EMBL/GenBank/DDBJ databases">
        <title>The genome sequence of Magnaporthe poae strain ATCC 64411.</title>
        <authorList>
            <person name="Ma L.-J."/>
            <person name="Dead R."/>
            <person name="Young S."/>
            <person name="Zeng Q."/>
            <person name="Koehrsen M."/>
            <person name="Alvarado L."/>
            <person name="Berlin A."/>
            <person name="Chapman S.B."/>
            <person name="Chen Z."/>
            <person name="Freedman E."/>
            <person name="Gellesch M."/>
            <person name="Goldberg J."/>
            <person name="Griggs A."/>
            <person name="Gujja S."/>
            <person name="Heilman E.R."/>
            <person name="Heiman D."/>
            <person name="Hepburn T."/>
            <person name="Howarth C."/>
            <person name="Jen D."/>
            <person name="Larson L."/>
            <person name="Mehta T."/>
            <person name="Neiman D."/>
            <person name="Pearson M."/>
            <person name="Roberts A."/>
            <person name="Saif S."/>
            <person name="Shea T."/>
            <person name="Shenoy N."/>
            <person name="Sisk P."/>
            <person name="Stolte C."/>
            <person name="Sykes S."/>
            <person name="Walk T."/>
            <person name="White J."/>
            <person name="Yandava C."/>
            <person name="Haas B."/>
            <person name="Nusbaum C."/>
            <person name="Birren B."/>
        </authorList>
    </citation>
    <scope>NUCLEOTIDE SEQUENCE [LARGE SCALE GENOMIC DNA]</scope>
    <source>
        <strain evidence="12">ATCC 64411 / 73-15</strain>
    </source>
</reference>
<gene>
    <name evidence="10" type="ORF">MAPG_02667</name>
</gene>
<dbReference type="PANTHER" id="PTHR31145:SF6">
    <property type="entry name" value="INTEGRAL MEMBRANE PROTEIN (AFU_ORTHOLOGUE AFUA_7G01610)"/>
    <property type="match status" value="1"/>
</dbReference>
<dbReference type="Pfam" id="PF06011">
    <property type="entry name" value="TRP"/>
    <property type="match status" value="1"/>
</dbReference>
<feature type="transmembrane region" description="Helical" evidence="8">
    <location>
        <begin position="148"/>
        <end position="168"/>
    </location>
</feature>